<name>A0A1H5FHN7_9PSED</name>
<evidence type="ECO:0000259" key="2">
    <source>
        <dbReference type="Pfam" id="PF15616"/>
    </source>
</evidence>
<evidence type="ECO:0000256" key="1">
    <source>
        <dbReference type="SAM" id="MobiDB-lite"/>
    </source>
</evidence>
<feature type="region of interest" description="Disordered" evidence="1">
    <location>
        <begin position="163"/>
        <end position="192"/>
    </location>
</feature>
<dbReference type="InterPro" id="IPR028274">
    <property type="entry name" value="TerY-C"/>
</dbReference>
<feature type="compositionally biased region" description="Polar residues" evidence="1">
    <location>
        <begin position="167"/>
        <end position="176"/>
    </location>
</feature>
<evidence type="ECO:0000313" key="4">
    <source>
        <dbReference type="Proteomes" id="UP000198985"/>
    </source>
</evidence>
<organism evidence="3 4">
    <name type="scientific">Pseudomonas migulae</name>
    <dbReference type="NCBI Taxonomy" id="78543"/>
    <lineage>
        <taxon>Bacteria</taxon>
        <taxon>Pseudomonadati</taxon>
        <taxon>Pseudomonadota</taxon>
        <taxon>Gammaproteobacteria</taxon>
        <taxon>Pseudomonadales</taxon>
        <taxon>Pseudomonadaceae</taxon>
        <taxon>Pseudomonas</taxon>
    </lineage>
</organism>
<dbReference type="Pfam" id="PF15616">
    <property type="entry name" value="TerY_C"/>
    <property type="match status" value="1"/>
</dbReference>
<accession>A0A1H5FHN7</accession>
<evidence type="ECO:0000313" key="3">
    <source>
        <dbReference type="EMBL" id="SEE02906.1"/>
    </source>
</evidence>
<dbReference type="Proteomes" id="UP000198985">
    <property type="component" value="Unassembled WGS sequence"/>
</dbReference>
<gene>
    <name evidence="3" type="ORF">SAMN04490194_0766</name>
</gene>
<feature type="domain" description="TerY-C metal binding" evidence="2">
    <location>
        <begin position="108"/>
        <end position="153"/>
    </location>
</feature>
<proteinExistence type="predicted"/>
<reference evidence="3 4" key="1">
    <citation type="submission" date="2016-10" db="EMBL/GenBank/DDBJ databases">
        <authorList>
            <person name="de Groot N.N."/>
        </authorList>
    </citation>
    <scope>NUCLEOTIDE SEQUENCE [LARGE SCALE GENOMIC DNA]</scope>
    <source>
        <strain evidence="3 4">BS3662</strain>
    </source>
</reference>
<sequence>MDITRQQNKPLSLLEKARQELAAFNRKQLSVPEAASIPNTRITMQEPSHGERILYCSKVPQASALLILKLHEKGAEITDVISRRNAPASAQGGTQAVHNDLDMRALLLGNYQGCPHCDNPEVVLCPRCGNLSCIGSQPRMTCPVCEHSARVVSSGISLEVSCGKPGQQASSQTDQQLLAKPTGRPALPHRPG</sequence>
<dbReference type="EMBL" id="FNTY01000002">
    <property type="protein sequence ID" value="SEE02906.1"/>
    <property type="molecule type" value="Genomic_DNA"/>
</dbReference>
<protein>
    <submittedName>
        <fullName evidence="3">TerY-C metal binding domain-containing protein</fullName>
    </submittedName>
</protein>
<dbReference type="AlphaFoldDB" id="A0A1H5FHN7"/>
<dbReference type="RefSeq" id="WP_057005167.1">
    <property type="nucleotide sequence ID" value="NZ_FNTY01000002.1"/>
</dbReference>